<dbReference type="SUPFAM" id="SSF54909">
    <property type="entry name" value="Dimeric alpha+beta barrel"/>
    <property type="match status" value="1"/>
</dbReference>
<name>A0A830GPM6_9EURY</name>
<dbReference type="EMBL" id="BMOU01000003">
    <property type="protein sequence ID" value="GGN95006.1"/>
    <property type="molecule type" value="Genomic_DNA"/>
</dbReference>
<sequence length="126" mass="14443">MEFAWQSFDEPDPESELTGVVGYLHPSGYRTVPKVLWHTREIEAQLAESAGLVGYALRAKLTQKKFWAVAAWESGESLQRFVESDPHAGIRAALKRDMAESWFKRFDVSGEEVPLDIDWALERVYR</sequence>
<evidence type="ECO:0000313" key="1">
    <source>
        <dbReference type="EMBL" id="GGN95006.1"/>
    </source>
</evidence>
<evidence type="ECO:0000313" key="2">
    <source>
        <dbReference type="Proteomes" id="UP000605784"/>
    </source>
</evidence>
<comment type="caution">
    <text evidence="1">The sequence shown here is derived from an EMBL/GenBank/DDBJ whole genome shotgun (WGS) entry which is preliminary data.</text>
</comment>
<keyword evidence="2" id="KW-1185">Reference proteome</keyword>
<gene>
    <name evidence="1" type="ORF">GCM10009030_21980</name>
</gene>
<reference evidence="1" key="2">
    <citation type="submission" date="2020-09" db="EMBL/GenBank/DDBJ databases">
        <authorList>
            <person name="Sun Q."/>
            <person name="Ohkuma M."/>
        </authorList>
    </citation>
    <scope>NUCLEOTIDE SEQUENCE</scope>
    <source>
        <strain evidence="1">JCM 17820</strain>
    </source>
</reference>
<evidence type="ECO:0008006" key="3">
    <source>
        <dbReference type="Google" id="ProtNLM"/>
    </source>
</evidence>
<dbReference type="Proteomes" id="UP000605784">
    <property type="component" value="Unassembled WGS sequence"/>
</dbReference>
<organism evidence="1 2">
    <name type="scientific">Haloarcula pellucida</name>
    <dbReference type="NCBI Taxonomy" id="1427151"/>
    <lineage>
        <taxon>Archaea</taxon>
        <taxon>Methanobacteriati</taxon>
        <taxon>Methanobacteriota</taxon>
        <taxon>Stenosarchaea group</taxon>
        <taxon>Halobacteria</taxon>
        <taxon>Halobacteriales</taxon>
        <taxon>Haloarculaceae</taxon>
        <taxon>Haloarcula</taxon>
    </lineage>
</organism>
<dbReference type="RefSeq" id="WP_188997429.1">
    <property type="nucleotide sequence ID" value="NZ_BMOU01000003.1"/>
</dbReference>
<proteinExistence type="predicted"/>
<reference evidence="1" key="1">
    <citation type="journal article" date="2014" name="Int. J. Syst. Evol. Microbiol.">
        <title>Complete genome sequence of Corynebacterium casei LMG S-19264T (=DSM 44701T), isolated from a smear-ripened cheese.</title>
        <authorList>
            <consortium name="US DOE Joint Genome Institute (JGI-PGF)"/>
            <person name="Walter F."/>
            <person name="Albersmeier A."/>
            <person name="Kalinowski J."/>
            <person name="Ruckert C."/>
        </authorList>
    </citation>
    <scope>NUCLEOTIDE SEQUENCE</scope>
    <source>
        <strain evidence="1">JCM 17820</strain>
    </source>
</reference>
<dbReference type="AlphaFoldDB" id="A0A830GPM6"/>
<accession>A0A830GPM6</accession>
<protein>
    <recommendedName>
        <fullName evidence="3">DUF3291 domain-containing protein</fullName>
    </recommendedName>
</protein>
<dbReference type="InterPro" id="IPR011008">
    <property type="entry name" value="Dimeric_a/b-barrel"/>
</dbReference>